<proteinExistence type="predicted"/>
<name>A0A0L0EYI7_9EUKA</name>
<gene>
    <name evidence="1" type="ORF">SARC_18009</name>
</gene>
<dbReference type="Proteomes" id="UP000054560">
    <property type="component" value="Unassembled WGS sequence"/>
</dbReference>
<dbReference type="RefSeq" id="XP_014143383.1">
    <property type="nucleotide sequence ID" value="XM_014287908.1"/>
</dbReference>
<accession>A0A0L0EYI7</accession>
<dbReference type="GeneID" id="25918513"/>
<evidence type="ECO:0000313" key="2">
    <source>
        <dbReference type="Proteomes" id="UP000054560"/>
    </source>
</evidence>
<feature type="non-terminal residue" evidence="1">
    <location>
        <position position="1"/>
    </location>
</feature>
<protein>
    <submittedName>
        <fullName evidence="1">Uncharacterized protein</fullName>
    </submittedName>
</protein>
<reference evidence="1 2" key="1">
    <citation type="submission" date="2011-02" db="EMBL/GenBank/DDBJ databases">
        <title>The Genome Sequence of Sphaeroforma arctica JP610.</title>
        <authorList>
            <consortium name="The Broad Institute Genome Sequencing Platform"/>
            <person name="Russ C."/>
            <person name="Cuomo C."/>
            <person name="Young S.K."/>
            <person name="Zeng Q."/>
            <person name="Gargeya S."/>
            <person name="Alvarado L."/>
            <person name="Berlin A."/>
            <person name="Chapman S.B."/>
            <person name="Chen Z."/>
            <person name="Freedman E."/>
            <person name="Gellesch M."/>
            <person name="Goldberg J."/>
            <person name="Griggs A."/>
            <person name="Gujja S."/>
            <person name="Heilman E."/>
            <person name="Heiman D."/>
            <person name="Howarth C."/>
            <person name="Mehta T."/>
            <person name="Neiman D."/>
            <person name="Pearson M."/>
            <person name="Roberts A."/>
            <person name="Saif S."/>
            <person name="Shea T."/>
            <person name="Shenoy N."/>
            <person name="Sisk P."/>
            <person name="Stolte C."/>
            <person name="Sykes S."/>
            <person name="White J."/>
            <person name="Yandava C."/>
            <person name="Burger G."/>
            <person name="Gray M.W."/>
            <person name="Holland P.W.H."/>
            <person name="King N."/>
            <person name="Lang F.B.F."/>
            <person name="Roger A.J."/>
            <person name="Ruiz-Trillo I."/>
            <person name="Haas B."/>
            <person name="Nusbaum C."/>
            <person name="Birren B."/>
        </authorList>
    </citation>
    <scope>NUCLEOTIDE SEQUENCE [LARGE SCALE GENOMIC DNA]</scope>
    <source>
        <strain evidence="1 2">JP610</strain>
    </source>
</reference>
<feature type="non-terminal residue" evidence="1">
    <location>
        <position position="76"/>
    </location>
</feature>
<keyword evidence="2" id="KW-1185">Reference proteome</keyword>
<sequence length="76" mass="8264">YCSPTHTLSSASCDVSNWECEQITITADTHLPVRTQSSAVYNQCANAPIAIHSYDLEIKTLTSDADATCHPTLTHL</sequence>
<evidence type="ECO:0000313" key="1">
    <source>
        <dbReference type="EMBL" id="KNC69481.1"/>
    </source>
</evidence>
<dbReference type="EMBL" id="KQ254791">
    <property type="protein sequence ID" value="KNC69481.1"/>
    <property type="molecule type" value="Genomic_DNA"/>
</dbReference>
<dbReference type="AlphaFoldDB" id="A0A0L0EYI7"/>
<organism evidence="1 2">
    <name type="scientific">Sphaeroforma arctica JP610</name>
    <dbReference type="NCBI Taxonomy" id="667725"/>
    <lineage>
        <taxon>Eukaryota</taxon>
        <taxon>Ichthyosporea</taxon>
        <taxon>Ichthyophonida</taxon>
        <taxon>Sphaeroforma</taxon>
    </lineage>
</organism>